<accession>A0A419SQK9</accession>
<proteinExistence type="predicted"/>
<dbReference type="Proteomes" id="UP000284219">
    <property type="component" value="Unassembled WGS sequence"/>
</dbReference>
<evidence type="ECO:0000313" key="2">
    <source>
        <dbReference type="Proteomes" id="UP000284219"/>
    </source>
</evidence>
<protein>
    <submittedName>
        <fullName evidence="1">Uncharacterized protein</fullName>
    </submittedName>
</protein>
<keyword evidence="2" id="KW-1185">Reference proteome</keyword>
<reference evidence="1 2" key="1">
    <citation type="submission" date="2016-08" db="EMBL/GenBank/DDBJ databases">
        <title>Novel Firmicute Genomes.</title>
        <authorList>
            <person name="Poppleton D.I."/>
            <person name="Gribaldo S."/>
        </authorList>
    </citation>
    <scope>NUCLEOTIDE SEQUENCE [LARGE SCALE GENOMIC DNA]</scope>
    <source>
        <strain evidence="1 2">RAOx-1</strain>
    </source>
</reference>
<name>A0A419SQK9_9BACL</name>
<gene>
    <name evidence="1" type="ORF">BEP19_16420</name>
</gene>
<comment type="caution">
    <text evidence="1">The sequence shown here is derived from an EMBL/GenBank/DDBJ whole genome shotgun (WGS) entry which is preliminary data.</text>
</comment>
<dbReference type="RefSeq" id="WP_120188066.1">
    <property type="nucleotide sequence ID" value="NZ_MCHY01000002.1"/>
</dbReference>
<evidence type="ECO:0000313" key="1">
    <source>
        <dbReference type="EMBL" id="RKD26782.1"/>
    </source>
</evidence>
<sequence>MEWTKTSELVAVIRDQFIHQPLEMTYTEWEDDDLDTDETITVLHGSLTEIEMIENRWKGYDLRLGFKTDGQPLGAEIWMDFPPDDEDTIAQMNEPNKLLLLANEATLTLKKEL</sequence>
<dbReference type="EMBL" id="MCHY01000002">
    <property type="protein sequence ID" value="RKD26782.1"/>
    <property type="molecule type" value="Genomic_DNA"/>
</dbReference>
<organism evidence="1 2">
    <name type="scientific">Ammoniphilus oxalaticus</name>
    <dbReference type="NCBI Taxonomy" id="66863"/>
    <lineage>
        <taxon>Bacteria</taxon>
        <taxon>Bacillati</taxon>
        <taxon>Bacillota</taxon>
        <taxon>Bacilli</taxon>
        <taxon>Bacillales</taxon>
        <taxon>Paenibacillaceae</taxon>
        <taxon>Aneurinibacillus group</taxon>
        <taxon>Ammoniphilus</taxon>
    </lineage>
</organism>
<dbReference type="AlphaFoldDB" id="A0A419SQK9"/>